<keyword evidence="6 7" id="KW-0472">Membrane</keyword>
<accession>A0A2W2CQ43</accession>
<organism evidence="9 10">
    <name type="scientific">Jiangella anatolica</name>
    <dbReference type="NCBI Taxonomy" id="2670374"/>
    <lineage>
        <taxon>Bacteria</taxon>
        <taxon>Bacillati</taxon>
        <taxon>Actinomycetota</taxon>
        <taxon>Actinomycetes</taxon>
        <taxon>Jiangellales</taxon>
        <taxon>Jiangellaceae</taxon>
        <taxon>Jiangella</taxon>
    </lineage>
</organism>
<comment type="subcellular location">
    <subcellularLocation>
        <location evidence="1 7">Cell membrane</location>
        <topology evidence="1 7">Multi-pass membrane protein</topology>
    </subcellularLocation>
</comment>
<evidence type="ECO:0000313" key="9">
    <source>
        <dbReference type="EMBL" id="PZF82363.1"/>
    </source>
</evidence>
<dbReference type="SUPFAM" id="SSF161098">
    <property type="entry name" value="MetI-like"/>
    <property type="match status" value="1"/>
</dbReference>
<evidence type="ECO:0000256" key="1">
    <source>
        <dbReference type="ARBA" id="ARBA00004651"/>
    </source>
</evidence>
<keyword evidence="5 7" id="KW-1133">Transmembrane helix</keyword>
<proteinExistence type="inferred from homology"/>
<dbReference type="EMBL" id="POTW01000040">
    <property type="protein sequence ID" value="PZF82363.1"/>
    <property type="molecule type" value="Genomic_DNA"/>
</dbReference>
<evidence type="ECO:0000256" key="4">
    <source>
        <dbReference type="ARBA" id="ARBA00022692"/>
    </source>
</evidence>
<evidence type="ECO:0000259" key="8">
    <source>
        <dbReference type="PROSITE" id="PS50928"/>
    </source>
</evidence>
<gene>
    <name evidence="9" type="ORF">C1I92_17205</name>
</gene>
<dbReference type="AlphaFoldDB" id="A0A2W2CQ43"/>
<keyword evidence="4 7" id="KW-0812">Transmembrane</keyword>
<evidence type="ECO:0000256" key="3">
    <source>
        <dbReference type="ARBA" id="ARBA00022475"/>
    </source>
</evidence>
<dbReference type="CDD" id="cd06261">
    <property type="entry name" value="TM_PBP2"/>
    <property type="match status" value="1"/>
</dbReference>
<keyword evidence="10" id="KW-1185">Reference proteome</keyword>
<dbReference type="PROSITE" id="PS50928">
    <property type="entry name" value="ABC_TM1"/>
    <property type="match status" value="1"/>
</dbReference>
<evidence type="ECO:0000256" key="2">
    <source>
        <dbReference type="ARBA" id="ARBA00022448"/>
    </source>
</evidence>
<dbReference type="Pfam" id="PF00528">
    <property type="entry name" value="BPD_transp_1"/>
    <property type="match status" value="1"/>
</dbReference>
<keyword evidence="2 7" id="KW-0813">Transport</keyword>
<dbReference type="Gene3D" id="1.10.3720.10">
    <property type="entry name" value="MetI-like"/>
    <property type="match status" value="1"/>
</dbReference>
<feature type="transmembrane region" description="Helical" evidence="7">
    <location>
        <begin position="23"/>
        <end position="49"/>
    </location>
</feature>
<feature type="transmembrane region" description="Helical" evidence="7">
    <location>
        <begin position="128"/>
        <end position="147"/>
    </location>
</feature>
<evidence type="ECO:0000256" key="5">
    <source>
        <dbReference type="ARBA" id="ARBA00022989"/>
    </source>
</evidence>
<dbReference type="InterPro" id="IPR050366">
    <property type="entry name" value="BP-dependent_transpt_permease"/>
</dbReference>
<dbReference type="GO" id="GO:0005886">
    <property type="term" value="C:plasma membrane"/>
    <property type="evidence" value="ECO:0007669"/>
    <property type="project" value="UniProtKB-SubCell"/>
</dbReference>
<comment type="similarity">
    <text evidence="7">Belongs to the binding-protein-dependent transport system permease family.</text>
</comment>
<feature type="transmembrane region" description="Helical" evidence="7">
    <location>
        <begin position="92"/>
        <end position="116"/>
    </location>
</feature>
<keyword evidence="3" id="KW-1003">Cell membrane</keyword>
<sequence length="289" mass="30140">MTQTTSIALAALRGRRSRRKGSFATPTGILSIVVTVLLVLLAIFAPVLWQEASLEQDVSNIFAPPSTEHWVGTDELGRDILLRGLVATRLSLVLAALSLCIAVALGVTLGLVVGLARGRWSSFGGGVVDAWLGFPAILLALVIVAIVGPGPSGAFLAIGIAFSPYFARMTMTLTTSVSERDYVAAARLAGVPRRRIFTRYIAPNIGDSLATAIFAGFGECLVAVAALSFLGLGTRSPETDWGQLLTEGVKNIYTAPAAAAFPAVLIALAGIAMALLGDVVARALNPRRS</sequence>
<reference evidence="9 10" key="1">
    <citation type="submission" date="2018-01" db="EMBL/GenBank/DDBJ databases">
        <title>Draft genome sequence of Jiangella sp. GTF31.</title>
        <authorList>
            <person name="Sahin N."/>
            <person name="Ay H."/>
            <person name="Saygin H."/>
        </authorList>
    </citation>
    <scope>NUCLEOTIDE SEQUENCE [LARGE SCALE GENOMIC DNA]</scope>
    <source>
        <strain evidence="9 10">GTF31</strain>
    </source>
</reference>
<dbReference type="PANTHER" id="PTHR43386">
    <property type="entry name" value="OLIGOPEPTIDE TRANSPORT SYSTEM PERMEASE PROTEIN APPC"/>
    <property type="match status" value="1"/>
</dbReference>
<feature type="transmembrane region" description="Helical" evidence="7">
    <location>
        <begin position="153"/>
        <end position="171"/>
    </location>
</feature>
<dbReference type="GO" id="GO:0055085">
    <property type="term" value="P:transmembrane transport"/>
    <property type="evidence" value="ECO:0007669"/>
    <property type="project" value="InterPro"/>
</dbReference>
<dbReference type="InterPro" id="IPR035906">
    <property type="entry name" value="MetI-like_sf"/>
</dbReference>
<evidence type="ECO:0000313" key="10">
    <source>
        <dbReference type="Proteomes" id="UP000248764"/>
    </source>
</evidence>
<feature type="domain" description="ABC transmembrane type-1" evidence="8">
    <location>
        <begin position="88"/>
        <end position="277"/>
    </location>
</feature>
<dbReference type="PANTHER" id="PTHR43386:SF1">
    <property type="entry name" value="D,D-DIPEPTIDE TRANSPORT SYSTEM PERMEASE PROTEIN DDPC-RELATED"/>
    <property type="match status" value="1"/>
</dbReference>
<dbReference type="RefSeq" id="WP_111255879.1">
    <property type="nucleotide sequence ID" value="NZ_POTW01000040.1"/>
</dbReference>
<protein>
    <recommendedName>
        <fullName evidence="8">ABC transmembrane type-1 domain-containing protein</fullName>
    </recommendedName>
</protein>
<comment type="caution">
    <text evidence="9">The sequence shown here is derived from an EMBL/GenBank/DDBJ whole genome shotgun (WGS) entry which is preliminary data.</text>
</comment>
<feature type="transmembrane region" description="Helical" evidence="7">
    <location>
        <begin position="209"/>
        <end position="232"/>
    </location>
</feature>
<dbReference type="InterPro" id="IPR000515">
    <property type="entry name" value="MetI-like"/>
</dbReference>
<evidence type="ECO:0000256" key="6">
    <source>
        <dbReference type="ARBA" id="ARBA00023136"/>
    </source>
</evidence>
<name>A0A2W2CQ43_9ACTN</name>
<dbReference type="Proteomes" id="UP000248764">
    <property type="component" value="Unassembled WGS sequence"/>
</dbReference>
<evidence type="ECO:0000256" key="7">
    <source>
        <dbReference type="RuleBase" id="RU363032"/>
    </source>
</evidence>
<feature type="transmembrane region" description="Helical" evidence="7">
    <location>
        <begin position="252"/>
        <end position="281"/>
    </location>
</feature>